<dbReference type="InterPro" id="IPR021163">
    <property type="entry name" value="Ferredox_Rdtase_adrenod"/>
</dbReference>
<comment type="catalytic activity">
    <reaction evidence="13">
        <text>2 reduced [adrenodoxin] + NADP(+) + H(+) = 2 oxidized [adrenodoxin] + NADPH</text>
        <dbReference type="Rhea" id="RHEA:42312"/>
        <dbReference type="Rhea" id="RHEA-COMP:9998"/>
        <dbReference type="Rhea" id="RHEA-COMP:9999"/>
        <dbReference type="ChEBI" id="CHEBI:15378"/>
        <dbReference type="ChEBI" id="CHEBI:33737"/>
        <dbReference type="ChEBI" id="CHEBI:33738"/>
        <dbReference type="ChEBI" id="CHEBI:57783"/>
        <dbReference type="ChEBI" id="CHEBI:58349"/>
        <dbReference type="EC" id="1.18.1.6"/>
    </reaction>
</comment>
<feature type="binding site" evidence="14">
    <location>
        <position position="3"/>
    </location>
    <ligand>
        <name>FAD</name>
        <dbReference type="ChEBI" id="CHEBI:57692"/>
    </ligand>
</feature>
<comment type="caution">
    <text evidence="16">The sequence shown here is derived from an EMBL/GenBank/DDBJ whole genome shotgun (WGS) entry which is preliminary data.</text>
</comment>
<evidence type="ECO:0000256" key="6">
    <source>
        <dbReference type="ARBA" id="ARBA00022448"/>
    </source>
</evidence>
<evidence type="ECO:0000256" key="15">
    <source>
        <dbReference type="PIRSR" id="PIRSR000362-2"/>
    </source>
</evidence>
<organism evidence="16 17">
    <name type="scientific">Ranatra chinensis</name>
    <dbReference type="NCBI Taxonomy" id="642074"/>
    <lineage>
        <taxon>Eukaryota</taxon>
        <taxon>Metazoa</taxon>
        <taxon>Ecdysozoa</taxon>
        <taxon>Arthropoda</taxon>
        <taxon>Hexapoda</taxon>
        <taxon>Insecta</taxon>
        <taxon>Pterygota</taxon>
        <taxon>Neoptera</taxon>
        <taxon>Paraneoptera</taxon>
        <taxon>Hemiptera</taxon>
        <taxon>Heteroptera</taxon>
        <taxon>Panheteroptera</taxon>
        <taxon>Nepomorpha</taxon>
        <taxon>Nepidae</taxon>
        <taxon>Ranatrinae</taxon>
        <taxon>Ranatra</taxon>
    </lineage>
</organism>
<comment type="pathway">
    <text evidence="2">Steroid metabolism; cholesterol metabolism.</text>
</comment>
<evidence type="ECO:0000256" key="12">
    <source>
        <dbReference type="ARBA" id="ARBA00030202"/>
    </source>
</evidence>
<dbReference type="SUPFAM" id="SSF51905">
    <property type="entry name" value="FAD/NAD(P)-binding domain"/>
    <property type="match status" value="2"/>
</dbReference>
<keyword evidence="11" id="KW-0560">Oxidoreductase</keyword>
<keyword evidence="9 15" id="KW-0521">NADP</keyword>
<evidence type="ECO:0000256" key="5">
    <source>
        <dbReference type="ARBA" id="ARBA00016287"/>
    </source>
</evidence>
<feature type="binding site" evidence="14">
    <location>
        <position position="47"/>
    </location>
    <ligand>
        <name>FAD</name>
        <dbReference type="ChEBI" id="CHEBI:57692"/>
    </ligand>
</feature>
<evidence type="ECO:0000256" key="10">
    <source>
        <dbReference type="ARBA" id="ARBA00022982"/>
    </source>
</evidence>
<evidence type="ECO:0000313" key="16">
    <source>
        <dbReference type="EMBL" id="KAL1137644.1"/>
    </source>
</evidence>
<evidence type="ECO:0000256" key="3">
    <source>
        <dbReference type="ARBA" id="ARBA00008312"/>
    </source>
</evidence>
<dbReference type="PRINTS" id="PR00419">
    <property type="entry name" value="ADXRDTASE"/>
</dbReference>
<feature type="binding site" evidence="15">
    <location>
        <begin position="162"/>
        <end position="163"/>
    </location>
    <ligand>
        <name>NADP(+)</name>
        <dbReference type="ChEBI" id="CHEBI:58349"/>
    </ligand>
</feature>
<dbReference type="PANTHER" id="PTHR48467:SF1">
    <property type="entry name" value="GLUTAMATE SYNTHASE 1 [NADH], CHLOROPLASTIC-LIKE"/>
    <property type="match status" value="1"/>
</dbReference>
<feature type="binding site" evidence="14">
    <location>
        <position position="312"/>
    </location>
    <ligand>
        <name>FAD</name>
        <dbReference type="ChEBI" id="CHEBI:57692"/>
    </ligand>
</feature>
<evidence type="ECO:0000256" key="4">
    <source>
        <dbReference type="ARBA" id="ARBA00013219"/>
    </source>
</evidence>
<evidence type="ECO:0000256" key="8">
    <source>
        <dbReference type="ARBA" id="ARBA00022827"/>
    </source>
</evidence>
<dbReference type="Gene3D" id="3.40.50.720">
    <property type="entry name" value="NAD(P)-binding Rossmann-like Domain"/>
    <property type="match status" value="1"/>
</dbReference>
<name>A0ABD0YQX0_9HEMI</name>
<dbReference type="AlphaFoldDB" id="A0ABD0YQX0"/>
<feature type="binding site" evidence="14">
    <location>
        <begin position="319"/>
        <end position="321"/>
    </location>
    <ligand>
        <name>FAD</name>
        <dbReference type="ChEBI" id="CHEBI:57692"/>
    </ligand>
</feature>
<evidence type="ECO:0000313" key="17">
    <source>
        <dbReference type="Proteomes" id="UP001558652"/>
    </source>
</evidence>
<protein>
    <recommendedName>
        <fullName evidence="5">NADPH:adrenodoxin oxidoreductase, mitochondrial</fullName>
        <ecNumber evidence="4">1.18.1.6</ecNumber>
    </recommendedName>
    <alternativeName>
        <fullName evidence="12">Ferredoxin--NADP(+) reductase</fullName>
    </alternativeName>
</protein>
<evidence type="ECO:0000256" key="2">
    <source>
        <dbReference type="ARBA" id="ARBA00004731"/>
    </source>
</evidence>
<reference evidence="16 17" key="1">
    <citation type="submission" date="2024-07" db="EMBL/GenBank/DDBJ databases">
        <title>Chromosome-level genome assembly of the water stick insect Ranatra chinensis (Heteroptera: Nepidae).</title>
        <authorList>
            <person name="Liu X."/>
        </authorList>
    </citation>
    <scope>NUCLEOTIDE SEQUENCE [LARGE SCALE GENOMIC DNA]</scope>
    <source>
        <strain evidence="16">Cailab_2021Rc</strain>
        <tissue evidence="16">Muscle</tissue>
    </source>
</reference>
<dbReference type="FunFam" id="3.50.50.60:FF:000229">
    <property type="entry name" value="NADPH:adrenodoxin oxidoreductase, mitochondrial"/>
    <property type="match status" value="1"/>
</dbReference>
<sequence length="406" mass="44978">MYEKLPVPFGLVRYGVAPDHPEVKNVINSFSKIAKQKNFRFVGNTSLGEDVTFRNLQNAYHAVVLAYGCSEDTILGIKGEDLKNVLSARKFVGWYNGLPSEKTFMPNLDCSTAIILGQGNVAVDVARILLSPIDELKKTDITSYALEALSSSKIKTVYLVGRRGPFHVAFTIKEFREMTKLRNVKTVLNSGQMQGLDQLLQGVPRQRKRLTELLIKVSQAEQVGDKEFVPLFLRKPTEIQGSTSIEGVKFVINKIDNNLEGKVSSTEDTDYIPCGIVLRSVGYRGTVPDKDIPFDSKKGRVLSNSGVYSSGWINTGPVGVILSTMNNAFHQAALLVEDMNSNKLDTLQSKPGFELISNILSQKGIQAVSFEGWEKMDKVEIERGKQLGKSREKIVDIREMLAIAGE</sequence>
<keyword evidence="7" id="KW-0285">Flavoprotein</keyword>
<evidence type="ECO:0000256" key="11">
    <source>
        <dbReference type="ARBA" id="ARBA00023002"/>
    </source>
</evidence>
<gene>
    <name evidence="16" type="ORF">AAG570_009340</name>
</gene>
<evidence type="ECO:0000256" key="9">
    <source>
        <dbReference type="ARBA" id="ARBA00022857"/>
    </source>
</evidence>
<evidence type="ECO:0000256" key="7">
    <source>
        <dbReference type="ARBA" id="ARBA00022630"/>
    </source>
</evidence>
<accession>A0ABD0YQX0</accession>
<feature type="binding site" evidence="15">
    <location>
        <position position="174"/>
    </location>
    <ligand>
        <name>NADP(+)</name>
        <dbReference type="ChEBI" id="CHEBI:58349"/>
    </ligand>
</feature>
<dbReference type="Proteomes" id="UP001558652">
    <property type="component" value="Unassembled WGS sequence"/>
</dbReference>
<dbReference type="PANTHER" id="PTHR48467">
    <property type="entry name" value="GLUTAMATE SYNTHASE 1 [NADH], CHLOROPLASTIC-LIKE"/>
    <property type="match status" value="1"/>
</dbReference>
<keyword evidence="17" id="KW-1185">Reference proteome</keyword>
<keyword evidence="6" id="KW-0813">Transport</keyword>
<evidence type="ECO:0000256" key="14">
    <source>
        <dbReference type="PIRSR" id="PIRSR000362-1"/>
    </source>
</evidence>
<feature type="binding site" evidence="14">
    <location>
        <position position="11"/>
    </location>
    <ligand>
        <name>FAD</name>
        <dbReference type="ChEBI" id="CHEBI:57692"/>
    </ligand>
</feature>
<comment type="cofactor">
    <cofactor evidence="1 14">
        <name>FAD</name>
        <dbReference type="ChEBI" id="CHEBI:57692"/>
    </cofactor>
</comment>
<dbReference type="EC" id="1.18.1.6" evidence="4"/>
<dbReference type="EMBL" id="JBFDAA010000004">
    <property type="protein sequence ID" value="KAL1137644.1"/>
    <property type="molecule type" value="Genomic_DNA"/>
</dbReference>
<keyword evidence="10" id="KW-0249">Electron transport</keyword>
<dbReference type="Gene3D" id="3.50.50.60">
    <property type="entry name" value="FAD/NAD(P)-binding domain"/>
    <property type="match status" value="1"/>
</dbReference>
<keyword evidence="8 14" id="KW-0274">FAD</keyword>
<dbReference type="InterPro" id="IPR055275">
    <property type="entry name" value="Ferredox_Rdtase"/>
</dbReference>
<feature type="binding site" evidence="15">
    <location>
        <begin position="118"/>
        <end position="121"/>
    </location>
    <ligand>
        <name>NADP(+)</name>
        <dbReference type="ChEBI" id="CHEBI:58349"/>
    </ligand>
</feature>
<dbReference type="InterPro" id="IPR036188">
    <property type="entry name" value="FAD/NAD-bd_sf"/>
</dbReference>
<comment type="similarity">
    <text evidence="3">Belongs to the ferredoxin--NADP reductase type 1 family.</text>
</comment>
<evidence type="ECO:0000256" key="1">
    <source>
        <dbReference type="ARBA" id="ARBA00001974"/>
    </source>
</evidence>
<dbReference type="GO" id="GO:0016491">
    <property type="term" value="F:oxidoreductase activity"/>
    <property type="evidence" value="ECO:0007669"/>
    <property type="project" value="UniProtKB-KW"/>
</dbReference>
<feature type="binding site" evidence="15">
    <location>
        <position position="319"/>
    </location>
    <ligand>
        <name>NADP(+)</name>
        <dbReference type="ChEBI" id="CHEBI:58349"/>
    </ligand>
</feature>
<dbReference type="PIRSF" id="PIRSF000362">
    <property type="entry name" value="FNR"/>
    <property type="match status" value="1"/>
</dbReference>
<proteinExistence type="inferred from homology"/>
<evidence type="ECO:0000256" key="13">
    <source>
        <dbReference type="ARBA" id="ARBA00048933"/>
    </source>
</evidence>